<dbReference type="PANTHER" id="PTHR12863">
    <property type="entry name" value="FATTY ACID HYDROXYLASE"/>
    <property type="match status" value="1"/>
</dbReference>
<evidence type="ECO:0000256" key="7">
    <source>
        <dbReference type="ARBA" id="ARBA00022832"/>
    </source>
</evidence>
<feature type="transmembrane region" description="Helical" evidence="14">
    <location>
        <begin position="108"/>
        <end position="129"/>
    </location>
</feature>
<evidence type="ECO:0000256" key="11">
    <source>
        <dbReference type="ARBA" id="ARBA00023098"/>
    </source>
</evidence>
<evidence type="ECO:0000313" key="17">
    <source>
        <dbReference type="Proteomes" id="UP000465810"/>
    </source>
</evidence>
<evidence type="ECO:0000259" key="15">
    <source>
        <dbReference type="Pfam" id="PF04116"/>
    </source>
</evidence>
<evidence type="ECO:0000256" key="1">
    <source>
        <dbReference type="ARBA" id="ARBA00001947"/>
    </source>
</evidence>
<evidence type="ECO:0000256" key="12">
    <source>
        <dbReference type="ARBA" id="ARBA00023136"/>
    </source>
</evidence>
<accession>A0A7X4K7A9</accession>
<dbReference type="AlphaFoldDB" id="A0A7X4K7A9"/>
<evidence type="ECO:0000256" key="5">
    <source>
        <dbReference type="ARBA" id="ARBA00022723"/>
    </source>
</evidence>
<comment type="cofactor">
    <cofactor evidence="1">
        <name>Zn(2+)</name>
        <dbReference type="ChEBI" id="CHEBI:29105"/>
    </cofactor>
</comment>
<keyword evidence="17" id="KW-1185">Reference proteome</keyword>
<dbReference type="GO" id="GO:0005506">
    <property type="term" value="F:iron ion binding"/>
    <property type="evidence" value="ECO:0007669"/>
    <property type="project" value="InterPro"/>
</dbReference>
<proteinExistence type="predicted"/>
<evidence type="ECO:0000256" key="4">
    <source>
        <dbReference type="ARBA" id="ARBA00022692"/>
    </source>
</evidence>
<keyword evidence="11" id="KW-0443">Lipid metabolism</keyword>
<evidence type="ECO:0000256" key="3">
    <source>
        <dbReference type="ARBA" id="ARBA00022516"/>
    </source>
</evidence>
<comment type="subcellular location">
    <subcellularLocation>
        <location evidence="2">Endoplasmic reticulum membrane</location>
        <topology evidence="2">Multi-pass membrane protein</topology>
    </subcellularLocation>
</comment>
<sequence length="203" mass="22868">MPSQVSSPHRVRLFKSERLEKLTLISPRTFAVSWAILLPLIAWTGWGSATLTNAAALMVAGLLAWTLFEYVMHRYLFHLESRFAPVRWVVFLMHGNHHETPGDPLRGLMPLPVSVSVGAVLWVVSVAVLGPAGTWLLLGFMTGYVIYDALHYACHQLPMRRGLGAVLKRHHMRHHHIDEGGNFAISAIFWDRVFGSRITSLKR</sequence>
<feature type="domain" description="Fatty acid hydroxylase" evidence="15">
    <location>
        <begin position="59"/>
        <end position="196"/>
    </location>
</feature>
<keyword evidence="10" id="KW-0560">Oxidoreductase</keyword>
<dbReference type="PANTHER" id="PTHR12863:SF1">
    <property type="entry name" value="FATTY ACID 2-HYDROXYLASE"/>
    <property type="match status" value="1"/>
</dbReference>
<name>A0A7X4K7A9_9SPHN</name>
<keyword evidence="8" id="KW-0862">Zinc</keyword>
<dbReference type="Proteomes" id="UP000465810">
    <property type="component" value="Unassembled WGS sequence"/>
</dbReference>
<dbReference type="EMBL" id="WVTD01000010">
    <property type="protein sequence ID" value="MYL98901.1"/>
    <property type="molecule type" value="Genomic_DNA"/>
</dbReference>
<dbReference type="InterPro" id="IPR014430">
    <property type="entry name" value="Scs7"/>
</dbReference>
<evidence type="ECO:0000256" key="6">
    <source>
        <dbReference type="ARBA" id="ARBA00022824"/>
    </source>
</evidence>
<keyword evidence="6" id="KW-0256">Endoplasmic reticulum</keyword>
<keyword evidence="9 14" id="KW-1133">Transmembrane helix</keyword>
<dbReference type="RefSeq" id="WP_160986528.1">
    <property type="nucleotide sequence ID" value="NZ_WVTD01000010.1"/>
</dbReference>
<keyword evidence="13" id="KW-0275">Fatty acid biosynthesis</keyword>
<evidence type="ECO:0000256" key="10">
    <source>
        <dbReference type="ARBA" id="ARBA00023002"/>
    </source>
</evidence>
<keyword evidence="5" id="KW-0479">Metal-binding</keyword>
<dbReference type="GO" id="GO:0080132">
    <property type="term" value="F:fatty acid 2-hydroxylase activity"/>
    <property type="evidence" value="ECO:0007669"/>
    <property type="project" value="InterPro"/>
</dbReference>
<gene>
    <name evidence="16" type="ORF">GR702_14130</name>
</gene>
<evidence type="ECO:0000313" key="16">
    <source>
        <dbReference type="EMBL" id="MYL98901.1"/>
    </source>
</evidence>
<comment type="caution">
    <text evidence="16">The sequence shown here is derived from an EMBL/GenBank/DDBJ whole genome shotgun (WGS) entry which is preliminary data.</text>
</comment>
<feature type="transmembrane region" description="Helical" evidence="14">
    <location>
        <begin position="21"/>
        <end position="42"/>
    </location>
</feature>
<evidence type="ECO:0000256" key="14">
    <source>
        <dbReference type="SAM" id="Phobius"/>
    </source>
</evidence>
<keyword evidence="4 14" id="KW-0812">Transmembrane</keyword>
<evidence type="ECO:0000256" key="2">
    <source>
        <dbReference type="ARBA" id="ARBA00004477"/>
    </source>
</evidence>
<dbReference type="GO" id="GO:0016020">
    <property type="term" value="C:membrane"/>
    <property type="evidence" value="ECO:0007669"/>
    <property type="project" value="InterPro"/>
</dbReference>
<dbReference type="InterPro" id="IPR006694">
    <property type="entry name" value="Fatty_acid_hydroxylase"/>
</dbReference>
<protein>
    <submittedName>
        <fullName evidence="16">Fatty acid hydroxylase</fullName>
    </submittedName>
</protein>
<organism evidence="16 17">
    <name type="scientific">Novosphingobium silvae</name>
    <dbReference type="NCBI Taxonomy" id="2692619"/>
    <lineage>
        <taxon>Bacteria</taxon>
        <taxon>Pseudomonadati</taxon>
        <taxon>Pseudomonadota</taxon>
        <taxon>Alphaproteobacteria</taxon>
        <taxon>Sphingomonadales</taxon>
        <taxon>Sphingomonadaceae</taxon>
        <taxon>Novosphingobium</taxon>
    </lineage>
</organism>
<keyword evidence="3" id="KW-0444">Lipid biosynthesis</keyword>
<dbReference type="GO" id="GO:0006633">
    <property type="term" value="P:fatty acid biosynthetic process"/>
    <property type="evidence" value="ECO:0007669"/>
    <property type="project" value="UniProtKB-KW"/>
</dbReference>
<keyword evidence="12 14" id="KW-0472">Membrane</keyword>
<evidence type="ECO:0000256" key="9">
    <source>
        <dbReference type="ARBA" id="ARBA00022989"/>
    </source>
</evidence>
<evidence type="ECO:0000256" key="13">
    <source>
        <dbReference type="ARBA" id="ARBA00023160"/>
    </source>
</evidence>
<dbReference type="Pfam" id="PF04116">
    <property type="entry name" value="FA_hydroxylase"/>
    <property type="match status" value="1"/>
</dbReference>
<evidence type="ECO:0000256" key="8">
    <source>
        <dbReference type="ARBA" id="ARBA00022833"/>
    </source>
</evidence>
<keyword evidence="7" id="KW-0276">Fatty acid metabolism</keyword>
<feature type="transmembrane region" description="Helical" evidence="14">
    <location>
        <begin position="54"/>
        <end position="72"/>
    </location>
</feature>
<reference evidence="16 17" key="1">
    <citation type="submission" date="2019-12" db="EMBL/GenBank/DDBJ databases">
        <authorList>
            <person name="Feng G."/>
            <person name="Zhu H."/>
        </authorList>
    </citation>
    <scope>NUCLEOTIDE SEQUENCE [LARGE SCALE GENOMIC DNA]</scope>
    <source>
        <strain evidence="16 17">FGD1</strain>
    </source>
</reference>